<feature type="region of interest" description="Disordered" evidence="1">
    <location>
        <begin position="218"/>
        <end position="250"/>
    </location>
</feature>
<name>A0ABP7W849_9ACTN</name>
<keyword evidence="4" id="KW-1185">Reference proteome</keyword>
<evidence type="ECO:0000256" key="1">
    <source>
        <dbReference type="SAM" id="MobiDB-lite"/>
    </source>
</evidence>
<evidence type="ECO:0008006" key="5">
    <source>
        <dbReference type="Google" id="ProtNLM"/>
    </source>
</evidence>
<feature type="signal peptide" evidence="2">
    <location>
        <begin position="1"/>
        <end position="21"/>
    </location>
</feature>
<feature type="chain" id="PRO_5046847956" description="Lipoprotein" evidence="2">
    <location>
        <begin position="22"/>
        <end position="250"/>
    </location>
</feature>
<reference evidence="4" key="1">
    <citation type="journal article" date="2019" name="Int. J. Syst. Evol. Microbiol.">
        <title>The Global Catalogue of Microorganisms (GCM) 10K type strain sequencing project: providing services to taxonomists for standard genome sequencing and annotation.</title>
        <authorList>
            <consortium name="The Broad Institute Genomics Platform"/>
            <consortium name="The Broad Institute Genome Sequencing Center for Infectious Disease"/>
            <person name="Wu L."/>
            <person name="Ma J."/>
        </authorList>
    </citation>
    <scope>NUCLEOTIDE SEQUENCE [LARGE SCALE GENOMIC DNA]</scope>
    <source>
        <strain evidence="4">JCM 16702</strain>
    </source>
</reference>
<keyword evidence="2" id="KW-0732">Signal</keyword>
<dbReference type="InterPro" id="IPR005297">
    <property type="entry name" value="Lipoprotein_repeat"/>
</dbReference>
<dbReference type="PROSITE" id="PS51257">
    <property type="entry name" value="PROKAR_LIPOPROTEIN"/>
    <property type="match status" value="1"/>
</dbReference>
<organism evidence="3 4">
    <name type="scientific">Actinomadura miaoliensis</name>
    <dbReference type="NCBI Taxonomy" id="430685"/>
    <lineage>
        <taxon>Bacteria</taxon>
        <taxon>Bacillati</taxon>
        <taxon>Actinomycetota</taxon>
        <taxon>Actinomycetes</taxon>
        <taxon>Streptosporangiales</taxon>
        <taxon>Thermomonosporaceae</taxon>
        <taxon>Actinomadura</taxon>
    </lineage>
</organism>
<evidence type="ECO:0000256" key="2">
    <source>
        <dbReference type="SAM" id="SignalP"/>
    </source>
</evidence>
<evidence type="ECO:0000313" key="3">
    <source>
        <dbReference type="EMBL" id="GAA4083218.1"/>
    </source>
</evidence>
<dbReference type="RefSeq" id="WP_344951681.1">
    <property type="nucleotide sequence ID" value="NZ_BAAAZG010000036.1"/>
</dbReference>
<dbReference type="PANTHER" id="PTHR39335">
    <property type="entry name" value="BLL4220 PROTEIN"/>
    <property type="match status" value="1"/>
</dbReference>
<accession>A0ABP7W849</accession>
<dbReference type="PANTHER" id="PTHR39335:SF1">
    <property type="entry name" value="BLL4220 PROTEIN"/>
    <property type="match status" value="1"/>
</dbReference>
<gene>
    <name evidence="3" type="ORF">GCM10022214_48410</name>
</gene>
<feature type="region of interest" description="Disordered" evidence="1">
    <location>
        <begin position="32"/>
        <end position="72"/>
    </location>
</feature>
<evidence type="ECO:0000313" key="4">
    <source>
        <dbReference type="Proteomes" id="UP001500683"/>
    </source>
</evidence>
<comment type="caution">
    <text evidence="3">The sequence shown here is derived from an EMBL/GenBank/DDBJ whole genome shotgun (WGS) entry which is preliminary data.</text>
</comment>
<proteinExistence type="predicted"/>
<dbReference type="Proteomes" id="UP001500683">
    <property type="component" value="Unassembled WGS sequence"/>
</dbReference>
<dbReference type="Pfam" id="PF03640">
    <property type="entry name" value="Lipoprotein_15"/>
    <property type="match status" value="2"/>
</dbReference>
<feature type="compositionally biased region" description="Low complexity" evidence="1">
    <location>
        <begin position="32"/>
        <end position="49"/>
    </location>
</feature>
<protein>
    <recommendedName>
        <fullName evidence="5">Lipoprotein</fullName>
    </recommendedName>
</protein>
<sequence>MNVRGRVVLMGTAVAACTTLAGCGLFGGAPQGAAPAGPPSGAAAVGAAGDQPSSGGWPWRGTPPIEPRGAATPTGLRAMQDNQLGTILVDNRGRAVYRYDRDSPRPSLSRCVGPCAQTWPPVLWTPALNVSGVERARIGRIRRADGALQVTVGGWPLYHYSRDTSPGDQNGQGVNNLWFVVRPNGTRSQAGTGTADAGAGDAGAGNGLGTGAGAGLGTGAGAGAGTGAGAGGGSGGGVGGAPGAGAVPGS</sequence>
<dbReference type="EMBL" id="BAAAZG010000036">
    <property type="protein sequence ID" value="GAA4083218.1"/>
    <property type="molecule type" value="Genomic_DNA"/>
</dbReference>